<dbReference type="Proteomes" id="UP001174909">
    <property type="component" value="Unassembled WGS sequence"/>
</dbReference>
<feature type="region of interest" description="Disordered" evidence="15">
    <location>
        <begin position="1"/>
        <end position="28"/>
    </location>
</feature>
<accession>A0AA35RUQ5</accession>
<dbReference type="InterPro" id="IPR040050">
    <property type="entry name" value="ZNF830-like"/>
</dbReference>
<protein>
    <recommendedName>
        <fullName evidence="3">Zinc finger protein 830</fullName>
    </recommendedName>
    <alternativeName>
        <fullName evidence="14">Coiled-coil domain-containing protein 16</fullName>
    </alternativeName>
</protein>
<evidence type="ECO:0000256" key="10">
    <source>
        <dbReference type="ARBA" id="ARBA00022833"/>
    </source>
</evidence>
<feature type="compositionally biased region" description="Polar residues" evidence="15">
    <location>
        <begin position="235"/>
        <end position="251"/>
    </location>
</feature>
<feature type="region of interest" description="Disordered" evidence="15">
    <location>
        <begin position="88"/>
        <end position="158"/>
    </location>
</feature>
<dbReference type="GO" id="GO:0003676">
    <property type="term" value="F:nucleic acid binding"/>
    <property type="evidence" value="ECO:0007669"/>
    <property type="project" value="InterPro"/>
</dbReference>
<gene>
    <name evidence="17" type="ORF">GBAR_LOCUS10490</name>
</gene>
<dbReference type="Pfam" id="PF23406">
    <property type="entry name" value="ZNF380_CC"/>
    <property type="match status" value="1"/>
</dbReference>
<comment type="caution">
    <text evidence="17">The sequence shown here is derived from an EMBL/GenBank/DDBJ whole genome shotgun (WGS) entry which is preliminary data.</text>
</comment>
<evidence type="ECO:0000256" key="6">
    <source>
        <dbReference type="ARBA" id="ARBA00022618"/>
    </source>
</evidence>
<comment type="subcellular location">
    <subcellularLocation>
        <location evidence="1">Chromosome</location>
    </subcellularLocation>
    <subcellularLocation>
        <location evidence="2">Nucleus speckle</location>
    </subcellularLocation>
</comment>
<dbReference type="GO" id="GO:0033260">
    <property type="term" value="P:nuclear DNA replication"/>
    <property type="evidence" value="ECO:0007669"/>
    <property type="project" value="TreeGrafter"/>
</dbReference>
<dbReference type="GO" id="GO:0033314">
    <property type="term" value="P:mitotic DNA replication checkpoint signaling"/>
    <property type="evidence" value="ECO:0007669"/>
    <property type="project" value="TreeGrafter"/>
</dbReference>
<evidence type="ECO:0000256" key="4">
    <source>
        <dbReference type="ARBA" id="ARBA00022454"/>
    </source>
</evidence>
<dbReference type="EMBL" id="CASHTH010001605">
    <property type="protein sequence ID" value="CAI8017223.1"/>
    <property type="molecule type" value="Genomic_DNA"/>
</dbReference>
<dbReference type="InterPro" id="IPR059039">
    <property type="entry name" value="ZNF380_CC"/>
</dbReference>
<feature type="compositionally biased region" description="Polar residues" evidence="15">
    <location>
        <begin position="1"/>
        <end position="10"/>
    </location>
</feature>
<evidence type="ECO:0000256" key="7">
    <source>
        <dbReference type="ARBA" id="ARBA00022723"/>
    </source>
</evidence>
<keyword evidence="12" id="KW-0539">Nucleus</keyword>
<evidence type="ECO:0000256" key="2">
    <source>
        <dbReference type="ARBA" id="ARBA00004324"/>
    </source>
</evidence>
<evidence type="ECO:0000256" key="14">
    <source>
        <dbReference type="ARBA" id="ARBA00030672"/>
    </source>
</evidence>
<dbReference type="InterPro" id="IPR036236">
    <property type="entry name" value="Znf_C2H2_sf"/>
</dbReference>
<organism evidence="17 18">
    <name type="scientific">Geodia barretti</name>
    <name type="common">Barrett's horny sponge</name>
    <dbReference type="NCBI Taxonomy" id="519541"/>
    <lineage>
        <taxon>Eukaryota</taxon>
        <taxon>Metazoa</taxon>
        <taxon>Porifera</taxon>
        <taxon>Demospongiae</taxon>
        <taxon>Heteroscleromorpha</taxon>
        <taxon>Tetractinellida</taxon>
        <taxon>Astrophorina</taxon>
        <taxon>Geodiidae</taxon>
        <taxon>Geodia</taxon>
    </lineage>
</organism>
<keyword evidence="6" id="KW-0132">Cell division</keyword>
<evidence type="ECO:0000256" key="15">
    <source>
        <dbReference type="SAM" id="MobiDB-lite"/>
    </source>
</evidence>
<dbReference type="PANTHER" id="PTHR13278">
    <property type="entry name" value="ZINC FINGER PROTEIN 830"/>
    <property type="match status" value="1"/>
</dbReference>
<keyword evidence="10" id="KW-0862">Zinc</keyword>
<sequence>MASTTKQQNYRRLMKEAKVKSSSQPKKIDHPLARYNALDQLSCIVCQQAIKSELLWSTHLKSRRHKETMTELKNKKDVLLQQQKTAVIIGRGEKGGGGGEEEEGQADDRATVTNPPTPPPLVSVLKKTMREPSSHSDPGTSSDTDDQPPAKKHKVTFSDAVVVETTSVEKSSVDVVAENSAAAVENSSLPADFFDPGVSKRLGEDGDDSDGGEDGRSGGTVKMDANSKPLGKSSAGETSQPNSKSSENLQETAIPEGFFDDPKMDAKARKVEYKDKMEEEWERFQKTIQKENDVSEAIRFEDDEETQEERDFSEIQEQV</sequence>
<keyword evidence="9" id="KW-0498">Mitosis</keyword>
<feature type="domain" description="ZNF380 coiled-coil" evidence="16">
    <location>
        <begin position="254"/>
        <end position="319"/>
    </location>
</feature>
<name>A0AA35RUQ5_GEOBA</name>
<keyword evidence="11" id="KW-0175">Coiled coil</keyword>
<reference evidence="17" key="1">
    <citation type="submission" date="2023-03" db="EMBL/GenBank/DDBJ databases">
        <authorList>
            <person name="Steffen K."/>
            <person name="Cardenas P."/>
        </authorList>
    </citation>
    <scope>NUCLEOTIDE SEQUENCE</scope>
</reference>
<dbReference type="Gene3D" id="3.30.160.60">
    <property type="entry name" value="Classic Zinc Finger"/>
    <property type="match status" value="1"/>
</dbReference>
<proteinExistence type="predicted"/>
<dbReference type="PANTHER" id="PTHR13278:SF0">
    <property type="entry name" value="ZINC FINGER PROTEIN 830"/>
    <property type="match status" value="1"/>
</dbReference>
<evidence type="ECO:0000313" key="18">
    <source>
        <dbReference type="Proteomes" id="UP001174909"/>
    </source>
</evidence>
<evidence type="ECO:0000256" key="3">
    <source>
        <dbReference type="ARBA" id="ARBA00017358"/>
    </source>
</evidence>
<evidence type="ECO:0000256" key="1">
    <source>
        <dbReference type="ARBA" id="ARBA00004286"/>
    </source>
</evidence>
<evidence type="ECO:0000256" key="8">
    <source>
        <dbReference type="ARBA" id="ARBA00022771"/>
    </source>
</evidence>
<evidence type="ECO:0000256" key="12">
    <source>
        <dbReference type="ARBA" id="ARBA00023242"/>
    </source>
</evidence>
<keyword evidence="7" id="KW-0479">Metal-binding</keyword>
<feature type="region of interest" description="Disordered" evidence="15">
    <location>
        <begin position="180"/>
        <end position="265"/>
    </location>
</feature>
<keyword evidence="4" id="KW-0158">Chromosome</keyword>
<evidence type="ECO:0000259" key="16">
    <source>
        <dbReference type="Pfam" id="PF23406"/>
    </source>
</evidence>
<keyword evidence="5" id="KW-0217">Developmental protein</keyword>
<evidence type="ECO:0000256" key="11">
    <source>
        <dbReference type="ARBA" id="ARBA00023054"/>
    </source>
</evidence>
<dbReference type="GO" id="GO:0008270">
    <property type="term" value="F:zinc ion binding"/>
    <property type="evidence" value="ECO:0007669"/>
    <property type="project" value="UniProtKB-KW"/>
</dbReference>
<evidence type="ECO:0000313" key="17">
    <source>
        <dbReference type="EMBL" id="CAI8017223.1"/>
    </source>
</evidence>
<dbReference type="AlphaFoldDB" id="A0AA35RUQ5"/>
<dbReference type="GO" id="GO:0005681">
    <property type="term" value="C:spliceosomal complex"/>
    <property type="evidence" value="ECO:0007669"/>
    <property type="project" value="InterPro"/>
</dbReference>
<evidence type="ECO:0000256" key="9">
    <source>
        <dbReference type="ARBA" id="ARBA00022776"/>
    </source>
</evidence>
<dbReference type="GO" id="GO:0044773">
    <property type="term" value="P:mitotic DNA damage checkpoint signaling"/>
    <property type="evidence" value="ECO:0007669"/>
    <property type="project" value="TreeGrafter"/>
</dbReference>
<keyword evidence="13" id="KW-0131">Cell cycle</keyword>
<evidence type="ECO:0000256" key="5">
    <source>
        <dbReference type="ARBA" id="ARBA00022473"/>
    </source>
</evidence>
<evidence type="ECO:0000256" key="13">
    <source>
        <dbReference type="ARBA" id="ARBA00023306"/>
    </source>
</evidence>
<keyword evidence="8" id="KW-0863">Zinc-finger</keyword>
<keyword evidence="18" id="KW-1185">Reference proteome</keyword>
<dbReference type="SUPFAM" id="SSF57667">
    <property type="entry name" value="beta-beta-alpha zinc fingers"/>
    <property type="match status" value="1"/>
</dbReference>
<feature type="region of interest" description="Disordered" evidence="15">
    <location>
        <begin position="293"/>
        <end position="319"/>
    </location>
</feature>